<feature type="region of interest" description="Disordered" evidence="1">
    <location>
        <begin position="387"/>
        <end position="416"/>
    </location>
</feature>
<organism evidence="2 3">
    <name type="scientific">Paraconiothyrium brasiliense</name>
    <dbReference type="NCBI Taxonomy" id="300254"/>
    <lineage>
        <taxon>Eukaryota</taxon>
        <taxon>Fungi</taxon>
        <taxon>Dikarya</taxon>
        <taxon>Ascomycota</taxon>
        <taxon>Pezizomycotina</taxon>
        <taxon>Dothideomycetes</taxon>
        <taxon>Pleosporomycetidae</taxon>
        <taxon>Pleosporales</taxon>
        <taxon>Massarineae</taxon>
        <taxon>Didymosphaeriaceae</taxon>
        <taxon>Paraconiothyrium</taxon>
    </lineage>
</organism>
<evidence type="ECO:0000313" key="2">
    <source>
        <dbReference type="EMBL" id="KAL1602826.1"/>
    </source>
</evidence>
<feature type="region of interest" description="Disordered" evidence="1">
    <location>
        <begin position="240"/>
        <end position="340"/>
    </location>
</feature>
<reference evidence="2 3" key="1">
    <citation type="submission" date="2024-02" db="EMBL/GenBank/DDBJ databases">
        <title>De novo assembly and annotation of 12 fungi associated with fruit tree decline syndrome in Ontario, Canada.</title>
        <authorList>
            <person name="Sulman M."/>
            <person name="Ellouze W."/>
            <person name="Ilyukhin E."/>
        </authorList>
    </citation>
    <scope>NUCLEOTIDE SEQUENCE [LARGE SCALE GENOMIC DNA]</scope>
    <source>
        <strain evidence="2 3">M42-189</strain>
    </source>
</reference>
<evidence type="ECO:0000313" key="3">
    <source>
        <dbReference type="Proteomes" id="UP001521785"/>
    </source>
</evidence>
<gene>
    <name evidence="2" type="ORF">SLS60_006247</name>
</gene>
<proteinExistence type="predicted"/>
<feature type="compositionally biased region" description="Low complexity" evidence="1">
    <location>
        <begin position="317"/>
        <end position="326"/>
    </location>
</feature>
<evidence type="ECO:0008006" key="4">
    <source>
        <dbReference type="Google" id="ProtNLM"/>
    </source>
</evidence>
<feature type="compositionally biased region" description="Basic and acidic residues" evidence="1">
    <location>
        <begin position="15"/>
        <end position="26"/>
    </location>
</feature>
<sequence length="462" mass="51109">MPADRRATFPTAKPVKTERTHEENQERAYIAASRRSDRSLEARIESARRASEIHKKRTGRALRVTEQDVVNEEMYEEEDDDLPTQYQRLNAHLQTSSWLFNRKLHDYIATQHGVRNMFLNQQFPGHQLQPYGSQFQPNPTQLPMMGGSMLPPQAFNAAAPDFTQPQQPFSPQGFQHQQQGYRHAPYSIPQRPQPHQRSASIATPHVVTDFAPVNHSGSHVTTPRGDFNRRLSLPQHALETSAQQTPDGQARPPLSRNSTAQSLQHQSPSPQRAAAGTPSTSTSGHATPQLKSEHTSPTSYQFGSLPFGPSQVLDMNPLSLSLPPESQQLVGSALDPSDPRTSLFMAGSENLPQPFTGTYTYNPNLSPKSSRALASGVSQPGIAQTLAPEQSIKLDTTADSTSTTPPSALSDHMYTPQPLFTPTGFEYSNFFDSYPAQDGSRRANDSLLGDPFEDNSFVNWDQ</sequence>
<feature type="compositionally biased region" description="Low complexity" evidence="1">
    <location>
        <begin position="162"/>
        <end position="179"/>
    </location>
</feature>
<accession>A0ABR3REF3</accession>
<name>A0ABR3REF3_9PLEO</name>
<feature type="compositionally biased region" description="Low complexity" evidence="1">
    <location>
        <begin position="394"/>
        <end position="410"/>
    </location>
</feature>
<comment type="caution">
    <text evidence="2">The sequence shown here is derived from an EMBL/GenBank/DDBJ whole genome shotgun (WGS) entry which is preliminary data.</text>
</comment>
<feature type="region of interest" description="Disordered" evidence="1">
    <location>
        <begin position="434"/>
        <end position="462"/>
    </location>
</feature>
<dbReference type="EMBL" id="JAKJXO020000007">
    <property type="protein sequence ID" value="KAL1602826.1"/>
    <property type="molecule type" value="Genomic_DNA"/>
</dbReference>
<evidence type="ECO:0000256" key="1">
    <source>
        <dbReference type="SAM" id="MobiDB-lite"/>
    </source>
</evidence>
<feature type="region of interest" description="Disordered" evidence="1">
    <location>
        <begin position="158"/>
        <end position="200"/>
    </location>
</feature>
<dbReference type="Proteomes" id="UP001521785">
    <property type="component" value="Unassembled WGS sequence"/>
</dbReference>
<feature type="compositionally biased region" description="Polar residues" evidence="1">
    <location>
        <begin position="255"/>
        <end position="270"/>
    </location>
</feature>
<protein>
    <recommendedName>
        <fullName evidence="4">BZIP domain-containing protein</fullName>
    </recommendedName>
</protein>
<feature type="region of interest" description="Disordered" evidence="1">
    <location>
        <begin position="1"/>
        <end position="38"/>
    </location>
</feature>
<keyword evidence="3" id="KW-1185">Reference proteome</keyword>
<feature type="compositionally biased region" description="Polar residues" evidence="1">
    <location>
        <begin position="277"/>
        <end position="302"/>
    </location>
</feature>